<feature type="transmembrane region" description="Helical" evidence="1">
    <location>
        <begin position="59"/>
        <end position="80"/>
    </location>
</feature>
<reference evidence="2 3" key="1">
    <citation type="submission" date="2016-11" db="EMBL/GenBank/DDBJ databases">
        <title>Whole Genome Sequencing of Mucilaginibacter polytrichastri RG4-7(T) isolated from the moss sample.</title>
        <authorList>
            <person name="Li Y."/>
        </authorList>
    </citation>
    <scope>NUCLEOTIDE SEQUENCE [LARGE SCALE GENOMIC DNA]</scope>
    <source>
        <strain evidence="2 3">RG4-7</strain>
    </source>
</reference>
<dbReference type="STRING" id="1302689.RG47T_0266"/>
<feature type="transmembrane region" description="Helical" evidence="1">
    <location>
        <begin position="350"/>
        <end position="381"/>
    </location>
</feature>
<proteinExistence type="predicted"/>
<organism evidence="2 3">
    <name type="scientific">Mucilaginibacter polytrichastri</name>
    <dbReference type="NCBI Taxonomy" id="1302689"/>
    <lineage>
        <taxon>Bacteria</taxon>
        <taxon>Pseudomonadati</taxon>
        <taxon>Bacteroidota</taxon>
        <taxon>Sphingobacteriia</taxon>
        <taxon>Sphingobacteriales</taxon>
        <taxon>Sphingobacteriaceae</taxon>
        <taxon>Mucilaginibacter</taxon>
    </lineage>
</organism>
<keyword evidence="1" id="KW-0812">Transmembrane</keyword>
<dbReference type="EMBL" id="MPPL01000001">
    <property type="protein sequence ID" value="OKS84831.1"/>
    <property type="molecule type" value="Genomic_DNA"/>
</dbReference>
<name>A0A1Q5ZST2_9SPHI</name>
<dbReference type="AlphaFoldDB" id="A0A1Q5ZST2"/>
<feature type="transmembrane region" description="Helical" evidence="1">
    <location>
        <begin position="115"/>
        <end position="135"/>
    </location>
</feature>
<protein>
    <submittedName>
        <fullName evidence="2">Uncharacterized protein</fullName>
    </submittedName>
</protein>
<feature type="transmembrane region" description="Helical" evidence="1">
    <location>
        <begin position="413"/>
        <end position="432"/>
    </location>
</feature>
<comment type="caution">
    <text evidence="2">The sequence shown here is derived from an EMBL/GenBank/DDBJ whole genome shotgun (WGS) entry which is preliminary data.</text>
</comment>
<feature type="transmembrane region" description="Helical" evidence="1">
    <location>
        <begin position="501"/>
        <end position="521"/>
    </location>
</feature>
<sequence length="529" mass="59257">MKYIYSIIKADYLQRTRSYAFLVTLAITVYVAYLFVPLPTANYTTLSMPGYKGAFNSAWVGYVSAMMTTIMLSLYGFFLINTGIKKDIDTEVGLIVATTPITNLGYLLSKMLSNFLVLLTILGITFVVSIAMFFVRGSGYPFIIGDFVVPYILFALPSLFFVSAMAIAAEVFLRDKLILQCIAFIFFFGVVIGGTKGLPDSNTTVLMDVFGVKTLTGSIKNQVNTQYHAHIDDISMGFIFSGHKKPYQTFVWNGVAFSNIFLLSRLLWLVCGLAVVYLSSFFFHRFDFKQAVRSKKIKNKETDGQLKEAVVYKEPATISLKALPKLVPDYGIVPFIKTELLLLIRKGSKWLWLVIAGIWVGMIFAPLDIAYGIMLPVIWFLQVTRWSELATKEKTNQLHYFTYSSYKPLQRMLPAQILAGVIVAVVLALPIIVRCGIAQNNYAVFNIINGAIFIVLLAICLGIVSGGKKLYEILFFMITYALVEKLFIADYLGAVPHNSHIMYIAIILGLNTFLAITSFTVRNHQARHL</sequence>
<gene>
    <name evidence="2" type="ORF">RG47T_0266</name>
</gene>
<feature type="transmembrane region" description="Helical" evidence="1">
    <location>
        <begin position="444"/>
        <end position="464"/>
    </location>
</feature>
<dbReference type="Proteomes" id="UP000186720">
    <property type="component" value="Unassembled WGS sequence"/>
</dbReference>
<feature type="transmembrane region" description="Helical" evidence="1">
    <location>
        <begin position="20"/>
        <end position="39"/>
    </location>
</feature>
<evidence type="ECO:0000313" key="3">
    <source>
        <dbReference type="Proteomes" id="UP000186720"/>
    </source>
</evidence>
<accession>A0A1Q5ZST2</accession>
<feature type="transmembrane region" description="Helical" evidence="1">
    <location>
        <begin position="177"/>
        <end position="198"/>
    </location>
</feature>
<keyword evidence="1" id="KW-0472">Membrane</keyword>
<evidence type="ECO:0000313" key="2">
    <source>
        <dbReference type="EMBL" id="OKS84831.1"/>
    </source>
</evidence>
<feature type="transmembrane region" description="Helical" evidence="1">
    <location>
        <begin position="147"/>
        <end position="168"/>
    </location>
</feature>
<keyword evidence="3" id="KW-1185">Reference proteome</keyword>
<dbReference type="RefSeq" id="WP_074487544.1">
    <property type="nucleotide sequence ID" value="NZ_FPAM01000001.1"/>
</dbReference>
<feature type="transmembrane region" description="Helical" evidence="1">
    <location>
        <begin position="266"/>
        <end position="286"/>
    </location>
</feature>
<keyword evidence="1" id="KW-1133">Transmembrane helix</keyword>
<dbReference type="OrthoDB" id="6017159at2"/>
<evidence type="ECO:0000256" key="1">
    <source>
        <dbReference type="SAM" id="Phobius"/>
    </source>
</evidence>